<evidence type="ECO:0000313" key="2">
    <source>
        <dbReference type="EMBL" id="CAL8109713.1"/>
    </source>
</evidence>
<organism evidence="2 3">
    <name type="scientific">Orchesella dallaii</name>
    <dbReference type="NCBI Taxonomy" id="48710"/>
    <lineage>
        <taxon>Eukaryota</taxon>
        <taxon>Metazoa</taxon>
        <taxon>Ecdysozoa</taxon>
        <taxon>Arthropoda</taxon>
        <taxon>Hexapoda</taxon>
        <taxon>Collembola</taxon>
        <taxon>Entomobryomorpha</taxon>
        <taxon>Entomobryoidea</taxon>
        <taxon>Orchesellidae</taxon>
        <taxon>Orchesellinae</taxon>
        <taxon>Orchesella</taxon>
    </lineage>
</organism>
<dbReference type="EMBL" id="CAXLJM020000041">
    <property type="protein sequence ID" value="CAL8109713.1"/>
    <property type="molecule type" value="Genomic_DNA"/>
</dbReference>
<accession>A0ABP1QTH7</accession>
<comment type="caution">
    <text evidence="2">The sequence shown here is derived from an EMBL/GenBank/DDBJ whole genome shotgun (WGS) entry which is preliminary data.</text>
</comment>
<proteinExistence type="predicted"/>
<evidence type="ECO:0000313" key="3">
    <source>
        <dbReference type="Proteomes" id="UP001642540"/>
    </source>
</evidence>
<gene>
    <name evidence="2" type="ORF">ODALV1_LOCUS13620</name>
</gene>
<name>A0ABP1QTH7_9HEXA</name>
<keyword evidence="1" id="KW-0472">Membrane</keyword>
<keyword evidence="3" id="KW-1185">Reference proteome</keyword>
<sequence>MGKVTSFIKKMENDTIYFLIIWLIAMFMTLAAGIIVIMYQVRCFPCQNNEVAVDLSIGHRQEFQPTQLDPKNMRTCMVCGEVMSTEEEGEIHASCHDVDVMCV</sequence>
<evidence type="ECO:0000256" key="1">
    <source>
        <dbReference type="SAM" id="Phobius"/>
    </source>
</evidence>
<dbReference type="Proteomes" id="UP001642540">
    <property type="component" value="Unassembled WGS sequence"/>
</dbReference>
<reference evidence="2 3" key="1">
    <citation type="submission" date="2024-08" db="EMBL/GenBank/DDBJ databases">
        <authorList>
            <person name="Cucini C."/>
            <person name="Frati F."/>
        </authorList>
    </citation>
    <scope>NUCLEOTIDE SEQUENCE [LARGE SCALE GENOMIC DNA]</scope>
</reference>
<keyword evidence="1" id="KW-1133">Transmembrane helix</keyword>
<keyword evidence="1" id="KW-0812">Transmembrane</keyword>
<feature type="transmembrane region" description="Helical" evidence="1">
    <location>
        <begin position="16"/>
        <end position="39"/>
    </location>
</feature>
<protein>
    <submittedName>
        <fullName evidence="2">Uncharacterized protein</fullName>
    </submittedName>
</protein>